<accession>A0A1F6VG08</accession>
<evidence type="ECO:0000313" key="3">
    <source>
        <dbReference type="Proteomes" id="UP000178235"/>
    </source>
</evidence>
<comment type="caution">
    <text evidence="2">The sequence shown here is derived from an EMBL/GenBank/DDBJ whole genome shotgun (WGS) entry which is preliminary data.</text>
</comment>
<keyword evidence="1" id="KW-0812">Transmembrane</keyword>
<dbReference type="AlphaFoldDB" id="A0A1F6VG08"/>
<evidence type="ECO:0000256" key="1">
    <source>
        <dbReference type="SAM" id="Phobius"/>
    </source>
</evidence>
<protein>
    <recommendedName>
        <fullName evidence="4">POTRA domain-containing protein</fullName>
    </recommendedName>
</protein>
<evidence type="ECO:0008006" key="4">
    <source>
        <dbReference type="Google" id="ProtNLM"/>
    </source>
</evidence>
<gene>
    <name evidence="2" type="ORF">A2738_01385</name>
</gene>
<sequence>MKRHNLNSPKLVELKKQRRKIFASKIFLCLVVFCSVFAIFAYISRLPVLNIKEIEVDDSKQADVAIMRSIVEKEIADNYVWFFPKSNVFFYPKNSIKNALMNEFKSIKEAHISIDGKRTLKISLAERVASYTWCGKMPSALRMDNEKLPCYFLDDTGFIFNKAPYFSGEVYFKFYGSTDSNTDNPLGSYFLKDNFRKFILLKQTLENLGLKPVALYKEDSGDAKVFLSGRTQPTEPEIIFKSDADFQKIAENLETALNTEPLKSNLKNKYSSLLYIDLRIGNKVYYKFR</sequence>
<evidence type="ECO:0000313" key="2">
    <source>
        <dbReference type="EMBL" id="OGI68518.1"/>
    </source>
</evidence>
<keyword evidence="1" id="KW-1133">Transmembrane helix</keyword>
<name>A0A1F6VG08_9BACT</name>
<organism evidence="2 3">
    <name type="scientific">Candidatus Nomurabacteria bacterium RIFCSPHIGHO2_01_FULL_42_15</name>
    <dbReference type="NCBI Taxonomy" id="1801742"/>
    <lineage>
        <taxon>Bacteria</taxon>
        <taxon>Candidatus Nomuraibacteriota</taxon>
    </lineage>
</organism>
<reference evidence="2 3" key="1">
    <citation type="journal article" date="2016" name="Nat. Commun.">
        <title>Thousands of microbial genomes shed light on interconnected biogeochemical processes in an aquifer system.</title>
        <authorList>
            <person name="Anantharaman K."/>
            <person name="Brown C.T."/>
            <person name="Hug L.A."/>
            <person name="Sharon I."/>
            <person name="Castelle C.J."/>
            <person name="Probst A.J."/>
            <person name="Thomas B.C."/>
            <person name="Singh A."/>
            <person name="Wilkins M.J."/>
            <person name="Karaoz U."/>
            <person name="Brodie E.L."/>
            <person name="Williams K.H."/>
            <person name="Hubbard S.S."/>
            <person name="Banfield J.F."/>
        </authorList>
    </citation>
    <scope>NUCLEOTIDE SEQUENCE [LARGE SCALE GENOMIC DNA]</scope>
</reference>
<keyword evidence="1" id="KW-0472">Membrane</keyword>
<proteinExistence type="predicted"/>
<dbReference type="EMBL" id="MFTS01000003">
    <property type="protein sequence ID" value="OGI68518.1"/>
    <property type="molecule type" value="Genomic_DNA"/>
</dbReference>
<dbReference type="Proteomes" id="UP000178235">
    <property type="component" value="Unassembled WGS sequence"/>
</dbReference>
<feature type="transmembrane region" description="Helical" evidence="1">
    <location>
        <begin position="21"/>
        <end position="43"/>
    </location>
</feature>